<evidence type="ECO:0000313" key="2">
    <source>
        <dbReference type="Proteomes" id="UP000004994"/>
    </source>
</evidence>
<reference evidence="1" key="1">
    <citation type="journal article" date="2012" name="Nature">
        <title>The tomato genome sequence provides insights into fleshy fruit evolution.</title>
        <authorList>
            <consortium name="Tomato Genome Consortium"/>
        </authorList>
    </citation>
    <scope>NUCLEOTIDE SEQUENCE [LARGE SCALE GENOMIC DNA]</scope>
    <source>
        <strain evidence="1">cv. Heinz 1706</strain>
    </source>
</reference>
<dbReference type="InParanoid" id="A0A494G8M1"/>
<name>A0A494G8M1_SOLLC</name>
<dbReference type="Proteomes" id="UP000004994">
    <property type="component" value="Unassembled WGS sequence"/>
</dbReference>
<dbReference type="AlphaFoldDB" id="A0A494G8M1"/>
<evidence type="ECO:0000313" key="1">
    <source>
        <dbReference type="EnsemblPlants" id="Solyc00g010420.1.1.1.CDS"/>
    </source>
</evidence>
<accession>A0A494G8M1</accession>
<protein>
    <submittedName>
        <fullName evidence="1">Uncharacterized protein</fullName>
    </submittedName>
</protein>
<dbReference type="PaxDb" id="4081-Solyc00g010420.1.1"/>
<keyword evidence="2" id="KW-1185">Reference proteome</keyword>
<sequence length="56" mass="6086">MSSSPLCSTHGRTTSGVASHHCPCTAHTVERHQAWHAIIAFGKHTWSDDDECGRPS</sequence>
<dbReference type="PANTHER" id="PTHR33187">
    <property type="entry name" value="WU:FI09B08"/>
    <property type="match status" value="1"/>
</dbReference>
<dbReference type="PANTHER" id="PTHR33187:SF11">
    <property type="entry name" value="AMINOTRANSFERASE-LIKE PLANT MOBILE DOMAIN-CONTAINING PROTEIN"/>
    <property type="match status" value="1"/>
</dbReference>
<organism evidence="1">
    <name type="scientific">Solanum lycopersicum</name>
    <name type="common">Tomato</name>
    <name type="synonym">Lycopersicon esculentum</name>
    <dbReference type="NCBI Taxonomy" id="4081"/>
    <lineage>
        <taxon>Eukaryota</taxon>
        <taxon>Viridiplantae</taxon>
        <taxon>Streptophyta</taxon>
        <taxon>Embryophyta</taxon>
        <taxon>Tracheophyta</taxon>
        <taxon>Spermatophyta</taxon>
        <taxon>Magnoliopsida</taxon>
        <taxon>eudicotyledons</taxon>
        <taxon>Gunneridae</taxon>
        <taxon>Pentapetalae</taxon>
        <taxon>asterids</taxon>
        <taxon>lamiids</taxon>
        <taxon>Solanales</taxon>
        <taxon>Solanaceae</taxon>
        <taxon>Solanoideae</taxon>
        <taxon>Solaneae</taxon>
        <taxon>Solanum</taxon>
        <taxon>Solanum subgen. Lycopersicon</taxon>
    </lineage>
</organism>
<dbReference type="Gramene" id="Solyc00g010420.1.1">
    <property type="protein sequence ID" value="Solyc00g010420.1.1.1.CDS"/>
    <property type="gene ID" value="Solyc00g010420.1"/>
</dbReference>
<proteinExistence type="predicted"/>
<reference evidence="1" key="2">
    <citation type="submission" date="2019-04" db="UniProtKB">
        <authorList>
            <consortium name="EnsemblPlants"/>
        </authorList>
    </citation>
    <scope>IDENTIFICATION</scope>
    <source>
        <strain evidence="1">cv. Heinz 1706</strain>
    </source>
</reference>
<dbReference type="EnsemblPlants" id="Solyc00g010420.1.1">
    <property type="protein sequence ID" value="Solyc00g010420.1.1.1.CDS"/>
    <property type="gene ID" value="Solyc00g010420.1"/>
</dbReference>